<evidence type="ECO:0000313" key="4">
    <source>
        <dbReference type="Proteomes" id="UP000256328"/>
    </source>
</evidence>
<dbReference type="SUPFAM" id="SSF81383">
    <property type="entry name" value="F-box domain"/>
    <property type="match status" value="1"/>
</dbReference>
<dbReference type="EMBL" id="PDLN01000008">
    <property type="protein sequence ID" value="RDW77987.1"/>
    <property type="molecule type" value="Genomic_DNA"/>
</dbReference>
<feature type="domain" description="F-box" evidence="2">
    <location>
        <begin position="70"/>
        <end position="117"/>
    </location>
</feature>
<dbReference type="InterPro" id="IPR001810">
    <property type="entry name" value="F-box_dom"/>
</dbReference>
<evidence type="ECO:0000256" key="1">
    <source>
        <dbReference type="SAM" id="MobiDB-lite"/>
    </source>
</evidence>
<gene>
    <name evidence="3" type="ORF">BP5796_05839</name>
</gene>
<protein>
    <recommendedName>
        <fullName evidence="2">F-box domain-containing protein</fullName>
    </recommendedName>
</protein>
<dbReference type="AlphaFoldDB" id="A0A3D8RV98"/>
<dbReference type="CDD" id="cd09917">
    <property type="entry name" value="F-box_SF"/>
    <property type="match status" value="1"/>
</dbReference>
<name>A0A3D8RV98_9HELO</name>
<dbReference type="OrthoDB" id="3565026at2759"/>
<dbReference type="Pfam" id="PF12937">
    <property type="entry name" value="F-box-like"/>
    <property type="match status" value="1"/>
</dbReference>
<dbReference type="Proteomes" id="UP000256328">
    <property type="component" value="Unassembled WGS sequence"/>
</dbReference>
<comment type="caution">
    <text evidence="3">The sequence shown here is derived from an EMBL/GenBank/DDBJ whole genome shotgun (WGS) entry which is preliminary data.</text>
</comment>
<evidence type="ECO:0000259" key="2">
    <source>
        <dbReference type="PROSITE" id="PS50181"/>
    </source>
</evidence>
<accession>A0A3D8RV98</accession>
<proteinExistence type="predicted"/>
<feature type="region of interest" description="Disordered" evidence="1">
    <location>
        <begin position="38"/>
        <end position="63"/>
    </location>
</feature>
<feature type="compositionally biased region" description="Polar residues" evidence="1">
    <location>
        <begin position="53"/>
        <end position="63"/>
    </location>
</feature>
<organism evidence="3 4">
    <name type="scientific">Coleophoma crateriformis</name>
    <dbReference type="NCBI Taxonomy" id="565419"/>
    <lineage>
        <taxon>Eukaryota</taxon>
        <taxon>Fungi</taxon>
        <taxon>Dikarya</taxon>
        <taxon>Ascomycota</taxon>
        <taxon>Pezizomycotina</taxon>
        <taxon>Leotiomycetes</taxon>
        <taxon>Helotiales</taxon>
        <taxon>Dermateaceae</taxon>
        <taxon>Coleophoma</taxon>
    </lineage>
</organism>
<dbReference type="InterPro" id="IPR036047">
    <property type="entry name" value="F-box-like_dom_sf"/>
</dbReference>
<keyword evidence="4" id="KW-1185">Reference proteome</keyword>
<evidence type="ECO:0000313" key="3">
    <source>
        <dbReference type="EMBL" id="RDW77987.1"/>
    </source>
</evidence>
<reference evidence="3 4" key="1">
    <citation type="journal article" date="2018" name="IMA Fungus">
        <title>IMA Genome-F 9: Draft genome sequence of Annulohypoxylon stygium, Aspergillus mulundensis, Berkeleyomyces basicola (syn. Thielaviopsis basicola), Ceratocystis smalleyi, two Cercospora beticola strains, Coleophoma cylindrospora, Fusarium fracticaudum, Phialophora cf. hyalina, and Morchella septimelata.</title>
        <authorList>
            <person name="Wingfield B.D."/>
            <person name="Bills G.F."/>
            <person name="Dong Y."/>
            <person name="Huang W."/>
            <person name="Nel W.J."/>
            <person name="Swalarsk-Parry B.S."/>
            <person name="Vaghefi N."/>
            <person name="Wilken P.M."/>
            <person name="An Z."/>
            <person name="de Beer Z.W."/>
            <person name="De Vos L."/>
            <person name="Chen L."/>
            <person name="Duong T.A."/>
            <person name="Gao Y."/>
            <person name="Hammerbacher A."/>
            <person name="Kikkert J.R."/>
            <person name="Li Y."/>
            <person name="Li H."/>
            <person name="Li K."/>
            <person name="Li Q."/>
            <person name="Liu X."/>
            <person name="Ma X."/>
            <person name="Naidoo K."/>
            <person name="Pethybridge S.J."/>
            <person name="Sun J."/>
            <person name="Steenkamp E.T."/>
            <person name="van der Nest M.A."/>
            <person name="van Wyk S."/>
            <person name="Wingfield M.J."/>
            <person name="Xiong C."/>
            <person name="Yue Q."/>
            <person name="Zhang X."/>
        </authorList>
    </citation>
    <scope>NUCLEOTIDE SEQUENCE [LARGE SCALE GENOMIC DNA]</scope>
    <source>
        <strain evidence="3 4">BP5796</strain>
    </source>
</reference>
<dbReference type="PROSITE" id="PS50181">
    <property type="entry name" value="FBOX"/>
    <property type="match status" value="1"/>
</dbReference>
<sequence length="254" mass="30069">MLREPDLHPHAPGLHFPETFTSNTVFSSPQIDFDMEDRPKKRKRVMQEDSSHNQDVVQKSGNLCSQPTQHTELLNLPPELHLMLFQYLDDCTSACLGLSCKRFYSIYFERRGIWRVPLDAPTYYLNPRGKIEGRKLQEMLYEWMGPKYYLDLDRNIFLHAYDDRQGWCPWGWGLDRKRRVARSPPWLRRNIEYLEWKISLKEPALDQIRKKASSHQVQESEEHFQQLHELLEDSKLELKDPQAIRMLNGCLVGG</sequence>